<evidence type="ECO:0000313" key="2">
    <source>
        <dbReference type="Proteomes" id="UP000286246"/>
    </source>
</evidence>
<protein>
    <submittedName>
        <fullName evidence="1">Uncharacterized protein</fullName>
    </submittedName>
</protein>
<accession>A0A420BLN4</accession>
<reference evidence="1 2" key="1">
    <citation type="submission" date="2018-09" db="EMBL/GenBank/DDBJ databases">
        <title>Genomic Encyclopedia of Type Strains, Phase III (KMG-III): the genomes of soil and plant-associated and newly described type strains.</title>
        <authorList>
            <person name="Whitman W."/>
        </authorList>
    </citation>
    <scope>NUCLEOTIDE SEQUENCE [LARGE SCALE GENOMIC DNA]</scope>
    <source>
        <strain evidence="1 2">CECT 7938</strain>
    </source>
</reference>
<sequence length="195" mass="22953">MYYLTLLCWLFIVPLDDVTSKECGDRGEISTMEYGNIRTETDTLRVSQHDTTIFRRVERIIARPCSKPELVENYELIAPKDGVYYLINNDKQQLVLEGKFSASFTYEGVTYKEGNFYNSKRYTYKKNGDLKAIYIQEEGRNKTAEFYDSKKQLTSRRYFNKKSGDTEKIELYKKGRLKETRVYSGFNTYKTIKAD</sequence>
<name>A0A420BLN4_SPHD1</name>
<dbReference type="EMBL" id="RAPY01000001">
    <property type="protein sequence ID" value="RKE57582.1"/>
    <property type="molecule type" value="Genomic_DNA"/>
</dbReference>
<organism evidence="1 2">
    <name type="scientific">Sphingobacterium detergens</name>
    <dbReference type="NCBI Taxonomy" id="1145106"/>
    <lineage>
        <taxon>Bacteria</taxon>
        <taxon>Pseudomonadati</taxon>
        <taxon>Bacteroidota</taxon>
        <taxon>Sphingobacteriia</taxon>
        <taxon>Sphingobacteriales</taxon>
        <taxon>Sphingobacteriaceae</taxon>
        <taxon>Sphingobacterium</taxon>
    </lineage>
</organism>
<dbReference type="Proteomes" id="UP000286246">
    <property type="component" value="Unassembled WGS sequence"/>
</dbReference>
<dbReference type="AlphaFoldDB" id="A0A420BLN4"/>
<evidence type="ECO:0000313" key="1">
    <source>
        <dbReference type="EMBL" id="RKE57582.1"/>
    </source>
</evidence>
<keyword evidence="2" id="KW-1185">Reference proteome</keyword>
<dbReference type="Gene3D" id="3.90.930.1">
    <property type="match status" value="1"/>
</dbReference>
<comment type="caution">
    <text evidence="1">The sequence shown here is derived from an EMBL/GenBank/DDBJ whole genome shotgun (WGS) entry which is preliminary data.</text>
</comment>
<proteinExistence type="predicted"/>
<gene>
    <name evidence="1" type="ORF">DFQ12_2473</name>
</gene>